<evidence type="ECO:0000313" key="2">
    <source>
        <dbReference type="Proteomes" id="UP000254603"/>
    </source>
</evidence>
<accession>A0A378XFY4</accession>
<proteinExistence type="predicted"/>
<name>A0A378XFY4_9BURK</name>
<dbReference type="Proteomes" id="UP000254603">
    <property type="component" value="Unassembled WGS sequence"/>
</dbReference>
<protein>
    <submittedName>
        <fullName evidence="1">Uncharacterized protein</fullName>
    </submittedName>
</protein>
<dbReference type="AlphaFoldDB" id="A0A378XFY4"/>
<sequence>MKPSEALSKYNQGVKRVFSNYLLIKNPKIFGSIAQ</sequence>
<organism evidence="1 2">
    <name type="scientific">Oligella ureolytica</name>
    <dbReference type="NCBI Taxonomy" id="90244"/>
    <lineage>
        <taxon>Bacteria</taxon>
        <taxon>Pseudomonadati</taxon>
        <taxon>Pseudomonadota</taxon>
        <taxon>Betaproteobacteria</taxon>
        <taxon>Burkholderiales</taxon>
        <taxon>Alcaligenaceae</taxon>
        <taxon>Oligella</taxon>
    </lineage>
</organism>
<reference evidence="1 2" key="1">
    <citation type="submission" date="2018-06" db="EMBL/GenBank/DDBJ databases">
        <authorList>
            <consortium name="Pathogen Informatics"/>
            <person name="Doyle S."/>
        </authorList>
    </citation>
    <scope>NUCLEOTIDE SEQUENCE [LARGE SCALE GENOMIC DNA]</scope>
    <source>
        <strain evidence="1 2">NCTC11997</strain>
    </source>
</reference>
<gene>
    <name evidence="1" type="ORF">NCTC11997_01053</name>
</gene>
<evidence type="ECO:0000313" key="1">
    <source>
        <dbReference type="EMBL" id="SUA53173.1"/>
    </source>
</evidence>
<dbReference type="EMBL" id="UGSB01000001">
    <property type="protein sequence ID" value="SUA53173.1"/>
    <property type="molecule type" value="Genomic_DNA"/>
</dbReference>